<reference evidence="2 3" key="1">
    <citation type="submission" date="2018-12" db="EMBL/GenBank/DDBJ databases">
        <title>Sphingomonas sp. HMF7854 Genome sequencing and assembly.</title>
        <authorList>
            <person name="Cha I."/>
            <person name="Kang H."/>
            <person name="Kim H."/>
            <person name="Kang J."/>
            <person name="Joh K."/>
        </authorList>
    </citation>
    <scope>NUCLEOTIDE SEQUENCE [LARGE SCALE GENOMIC DNA]</scope>
    <source>
        <strain evidence="2 3">HMF7854</strain>
    </source>
</reference>
<protein>
    <recommendedName>
        <fullName evidence="1">Anti-sigma K factor RskA C-terminal domain-containing protein</fullName>
    </recommendedName>
</protein>
<dbReference type="PANTHER" id="PTHR37461">
    <property type="entry name" value="ANTI-SIGMA-K FACTOR RSKA"/>
    <property type="match status" value="1"/>
</dbReference>
<evidence type="ECO:0000313" key="2">
    <source>
        <dbReference type="EMBL" id="RST30276.1"/>
    </source>
</evidence>
<dbReference type="GO" id="GO:0016989">
    <property type="term" value="F:sigma factor antagonist activity"/>
    <property type="evidence" value="ECO:0007669"/>
    <property type="project" value="TreeGrafter"/>
</dbReference>
<evidence type="ECO:0000313" key="3">
    <source>
        <dbReference type="Proteomes" id="UP000274661"/>
    </source>
</evidence>
<accession>A0A429V8J3</accession>
<feature type="domain" description="Anti-sigma K factor RskA C-terminal" evidence="1">
    <location>
        <begin position="98"/>
        <end position="237"/>
    </location>
</feature>
<dbReference type="AlphaFoldDB" id="A0A429V8J3"/>
<dbReference type="Pfam" id="PF10099">
    <property type="entry name" value="RskA_C"/>
    <property type="match status" value="1"/>
</dbReference>
<dbReference type="GO" id="GO:0006417">
    <property type="term" value="P:regulation of translation"/>
    <property type="evidence" value="ECO:0007669"/>
    <property type="project" value="TreeGrafter"/>
</dbReference>
<dbReference type="OrthoDB" id="9816387at2"/>
<name>A0A429V8J3_9SPHN</name>
<dbReference type="InterPro" id="IPR051474">
    <property type="entry name" value="Anti-sigma-K/W_factor"/>
</dbReference>
<sequence>MTELELLAAEHAVGLLEGEELLEARRLEATDAVFGDQLSEWRNRLAPLLDEVADRLPPESLWARVVEAIDRSQVPGAGAELIDLQRRIRRWKGATGLASAIAASLALVLVIPMGRTPPPAPRPTPVGPAPISRSTMMASLPMTKGPGVVSVSIVPGTSALLVDAATIRAVAGRDHQLWLIPASTGAKPLSLGLVRAGRMDRMAMPSPMLDYLKSGATIALSREPVGGSTTGLPTGPVVASGRLQEI</sequence>
<dbReference type="Proteomes" id="UP000274661">
    <property type="component" value="Unassembled WGS sequence"/>
</dbReference>
<organism evidence="2 3">
    <name type="scientific">Sphingomonas ginkgonis</name>
    <dbReference type="NCBI Taxonomy" id="2315330"/>
    <lineage>
        <taxon>Bacteria</taxon>
        <taxon>Pseudomonadati</taxon>
        <taxon>Pseudomonadota</taxon>
        <taxon>Alphaproteobacteria</taxon>
        <taxon>Sphingomonadales</taxon>
        <taxon>Sphingomonadaceae</taxon>
        <taxon>Sphingomonas</taxon>
    </lineage>
</organism>
<keyword evidence="3" id="KW-1185">Reference proteome</keyword>
<evidence type="ECO:0000259" key="1">
    <source>
        <dbReference type="Pfam" id="PF10099"/>
    </source>
</evidence>
<dbReference type="InterPro" id="IPR018764">
    <property type="entry name" value="RskA_C"/>
</dbReference>
<proteinExistence type="predicted"/>
<dbReference type="GO" id="GO:0005886">
    <property type="term" value="C:plasma membrane"/>
    <property type="evidence" value="ECO:0007669"/>
    <property type="project" value="InterPro"/>
</dbReference>
<dbReference type="PANTHER" id="PTHR37461:SF1">
    <property type="entry name" value="ANTI-SIGMA-K FACTOR RSKA"/>
    <property type="match status" value="1"/>
</dbReference>
<comment type="caution">
    <text evidence="2">The sequence shown here is derived from an EMBL/GenBank/DDBJ whole genome shotgun (WGS) entry which is preliminary data.</text>
</comment>
<dbReference type="EMBL" id="RWJF01000001">
    <property type="protein sequence ID" value="RST30276.1"/>
    <property type="molecule type" value="Genomic_DNA"/>
</dbReference>
<gene>
    <name evidence="2" type="ORF">HMF7854_05155</name>
</gene>
<dbReference type="RefSeq" id="WP_126718108.1">
    <property type="nucleotide sequence ID" value="NZ_RWJF01000001.1"/>
</dbReference>